<keyword evidence="2" id="KW-1185">Reference proteome</keyword>
<dbReference type="Proteomes" id="UP001057402">
    <property type="component" value="Chromosome 7"/>
</dbReference>
<sequence>MPKKISGDGSSVTAGYGFSVTKSRTTALVRRRFGAGLRRTDCCRRRKDAADPGRRRRLGDVVGGTREMPLLLGLVVREPAVTDAEVGRRPEDGVGIAASVAPTLV</sequence>
<evidence type="ECO:0000313" key="2">
    <source>
        <dbReference type="Proteomes" id="UP001057402"/>
    </source>
</evidence>
<reference evidence="2" key="1">
    <citation type="journal article" date="2023" name="Front. Plant Sci.">
        <title>Chromosomal-level genome assembly of Melastoma candidum provides insights into trichome evolution.</title>
        <authorList>
            <person name="Zhong Y."/>
            <person name="Wu W."/>
            <person name="Sun C."/>
            <person name="Zou P."/>
            <person name="Liu Y."/>
            <person name="Dai S."/>
            <person name="Zhou R."/>
        </authorList>
    </citation>
    <scope>NUCLEOTIDE SEQUENCE [LARGE SCALE GENOMIC DNA]</scope>
</reference>
<gene>
    <name evidence="1" type="ORF">MLD38_023700</name>
</gene>
<proteinExistence type="predicted"/>
<evidence type="ECO:0000313" key="1">
    <source>
        <dbReference type="EMBL" id="KAI4338672.1"/>
    </source>
</evidence>
<accession>A0ACB9NSP3</accession>
<protein>
    <submittedName>
        <fullName evidence="1">Uncharacterized protein</fullName>
    </submittedName>
</protein>
<dbReference type="EMBL" id="CM042886">
    <property type="protein sequence ID" value="KAI4338672.1"/>
    <property type="molecule type" value="Genomic_DNA"/>
</dbReference>
<comment type="caution">
    <text evidence="1">The sequence shown here is derived from an EMBL/GenBank/DDBJ whole genome shotgun (WGS) entry which is preliminary data.</text>
</comment>
<name>A0ACB9NSP3_9MYRT</name>
<organism evidence="1 2">
    <name type="scientific">Melastoma candidum</name>
    <dbReference type="NCBI Taxonomy" id="119954"/>
    <lineage>
        <taxon>Eukaryota</taxon>
        <taxon>Viridiplantae</taxon>
        <taxon>Streptophyta</taxon>
        <taxon>Embryophyta</taxon>
        <taxon>Tracheophyta</taxon>
        <taxon>Spermatophyta</taxon>
        <taxon>Magnoliopsida</taxon>
        <taxon>eudicotyledons</taxon>
        <taxon>Gunneridae</taxon>
        <taxon>Pentapetalae</taxon>
        <taxon>rosids</taxon>
        <taxon>malvids</taxon>
        <taxon>Myrtales</taxon>
        <taxon>Melastomataceae</taxon>
        <taxon>Melastomatoideae</taxon>
        <taxon>Melastomateae</taxon>
        <taxon>Melastoma</taxon>
    </lineage>
</organism>